<accession>A0AAE9Z1F1</accession>
<dbReference type="EMBL" id="CP059733">
    <property type="protein sequence ID" value="WDE04870.1"/>
    <property type="molecule type" value="Genomic_DNA"/>
</dbReference>
<dbReference type="Proteomes" id="UP000032352">
    <property type="component" value="Chromosome"/>
</dbReference>
<dbReference type="AlphaFoldDB" id="A0AAE9Z1F1"/>
<evidence type="ECO:0000313" key="1">
    <source>
        <dbReference type="EMBL" id="WDE04870.1"/>
    </source>
</evidence>
<dbReference type="RefSeq" id="WP_044841253.1">
    <property type="nucleotide sequence ID" value="NZ_CP059733.1"/>
</dbReference>
<sequence>MAKFNKIYTVSVDPDKYLLLQETVFEQSLQLTEDELLLFDGKEKGERWRTLGVEWLMTPEDAALKKPDIAGLGSSTLCVSAHTAELLGEGLKNACEFLPLNLNGETWFALNILGVEDAIDESQTQWNMRNGKVSRVRRFNRLVLNKQAIERPGLFRVNRAGLFTFTTDGKGSLYDIAQKHHLTGLVFSEVDAV</sequence>
<protein>
    <submittedName>
        <fullName evidence="1">Uncharacterized protein</fullName>
    </submittedName>
</protein>
<reference evidence="1 2" key="1">
    <citation type="journal article" date="2015" name="Genome Announc.">
        <title>Draft Genome Sequences of Marine Isolates of Thalassomonas viridans and Thalassomonas actiniarum.</title>
        <authorList>
            <person name="Olonade I."/>
            <person name="van Zyl L.J."/>
            <person name="Trindade M."/>
        </authorList>
    </citation>
    <scope>NUCLEOTIDE SEQUENCE [LARGE SCALE GENOMIC DNA]</scope>
    <source>
        <strain evidence="1 2">XOM25</strain>
    </source>
</reference>
<keyword evidence="2" id="KW-1185">Reference proteome</keyword>
<proteinExistence type="predicted"/>
<name>A0AAE9Z1F1_9GAMM</name>
<reference evidence="1 2" key="2">
    <citation type="journal article" date="2022" name="Mar. Drugs">
        <title>Bioassay-Guided Fractionation Leads to the Detection of Cholic Acid Generated by the Rare Thalassomonas sp.</title>
        <authorList>
            <person name="Pheiffer F."/>
            <person name="Schneider Y.K."/>
            <person name="Hansen E.H."/>
            <person name="Andersen J.H."/>
            <person name="Isaksson J."/>
            <person name="Busche T."/>
            <person name="R C."/>
            <person name="Kalinowski J."/>
            <person name="Zyl L.V."/>
            <person name="Trindade M."/>
        </authorList>
    </citation>
    <scope>NUCLEOTIDE SEQUENCE [LARGE SCALE GENOMIC DNA]</scope>
    <source>
        <strain evidence="1 2">XOM25</strain>
    </source>
</reference>
<dbReference type="KEGG" id="tvd:SG34_026765"/>
<gene>
    <name evidence="1" type="ORF">SG34_026765</name>
</gene>
<organism evidence="1 2">
    <name type="scientific">Thalassomonas viridans</name>
    <dbReference type="NCBI Taxonomy" id="137584"/>
    <lineage>
        <taxon>Bacteria</taxon>
        <taxon>Pseudomonadati</taxon>
        <taxon>Pseudomonadota</taxon>
        <taxon>Gammaproteobacteria</taxon>
        <taxon>Alteromonadales</taxon>
        <taxon>Colwelliaceae</taxon>
        <taxon>Thalassomonas</taxon>
    </lineage>
</organism>
<evidence type="ECO:0000313" key="2">
    <source>
        <dbReference type="Proteomes" id="UP000032352"/>
    </source>
</evidence>